<evidence type="ECO:0000256" key="1">
    <source>
        <dbReference type="SAM" id="MobiDB-lite"/>
    </source>
</evidence>
<dbReference type="NCBIfam" id="TIGR04222">
    <property type="entry name" value="near_uncomplex"/>
    <property type="match status" value="1"/>
</dbReference>
<proteinExistence type="predicted"/>
<comment type="caution">
    <text evidence="3">The sequence shown here is derived from an EMBL/GenBank/DDBJ whole genome shotgun (WGS) entry which is preliminary data.</text>
</comment>
<organism evidence="3 4">
    <name type="scientific">Protofrankia coriariae</name>
    <dbReference type="NCBI Taxonomy" id="1562887"/>
    <lineage>
        <taxon>Bacteria</taxon>
        <taxon>Bacillati</taxon>
        <taxon>Actinomycetota</taxon>
        <taxon>Actinomycetes</taxon>
        <taxon>Frankiales</taxon>
        <taxon>Frankiaceae</taxon>
        <taxon>Protofrankia</taxon>
    </lineage>
</organism>
<dbReference type="RefSeq" id="WP_047224472.1">
    <property type="nucleotide sequence ID" value="NZ_JWIO01000039.1"/>
</dbReference>
<evidence type="ECO:0000313" key="3">
    <source>
        <dbReference type="EMBL" id="KLL10223.1"/>
    </source>
</evidence>
<feature type="transmembrane region" description="Helical" evidence="2">
    <location>
        <begin position="179"/>
        <end position="197"/>
    </location>
</feature>
<keyword evidence="2" id="KW-0812">Transmembrane</keyword>
<dbReference type="Proteomes" id="UP000035425">
    <property type="component" value="Unassembled WGS sequence"/>
</dbReference>
<accession>A0ABR5F0H0</accession>
<feature type="transmembrane region" description="Helical" evidence="2">
    <location>
        <begin position="203"/>
        <end position="222"/>
    </location>
</feature>
<reference evidence="3 4" key="1">
    <citation type="submission" date="2014-12" db="EMBL/GenBank/DDBJ databases">
        <title>Frankia sp. BMG5.1 draft genome.</title>
        <authorList>
            <person name="Gtari M."/>
            <person name="Ghodhbane-Gtari F."/>
            <person name="Nouioui I."/>
            <person name="Ktari A."/>
            <person name="Hezbri K."/>
            <person name="Mimouni W."/>
            <person name="Sbissi I."/>
            <person name="Ayari A."/>
            <person name="Yamanaka T."/>
            <person name="Normand P."/>
            <person name="Tisa L.S."/>
            <person name="Boudabous A."/>
        </authorList>
    </citation>
    <scope>NUCLEOTIDE SEQUENCE [LARGE SCALE GENOMIC DNA]</scope>
    <source>
        <strain evidence="3 4">BMG5.1</strain>
    </source>
</reference>
<dbReference type="InterPro" id="IPR026467">
    <property type="entry name" value="Ser/Gly_Cys_C_dom"/>
</dbReference>
<evidence type="ECO:0008006" key="5">
    <source>
        <dbReference type="Google" id="ProtNLM"/>
    </source>
</evidence>
<feature type="compositionally biased region" description="Basic residues" evidence="1">
    <location>
        <begin position="1"/>
        <end position="12"/>
    </location>
</feature>
<dbReference type="EMBL" id="JWIO01000039">
    <property type="protein sequence ID" value="KLL10223.1"/>
    <property type="molecule type" value="Genomic_DNA"/>
</dbReference>
<feature type="transmembrane region" description="Helical" evidence="2">
    <location>
        <begin position="36"/>
        <end position="57"/>
    </location>
</feature>
<sequence length="338" mass="34020">MRAHRMFARRMRNPGSDRGDGNRWRATSDGATMTFFGVYLALLLILLIIIVGTRVVLSRSPDIPPADPRSFPLDDLGFLAGGAKRAVEAAVVALHDEGRVAPGSRRSALVAAGPPPVGGQTITRTVYDAIAAAGETRLARVTRIVAGSPATRATRAGLQTAYLVPPAEQARRLRRLRRTFLIMVAVGVAGLPFAAAAGDLGAFFYLPAAFMMSVVAAVATIVPPTTHAGRRLLRDARVLARSLGLGGIPGQRGVAVALFGPIVLWRTDPLLARQLGLPFVATSSGGSHASSSGGDSSYDSGSSCGGGSGCGGGGGCGGGSGGCGGGSSCGGGGCGGGG</sequence>
<protein>
    <recommendedName>
        <fullName evidence="5">TIGR04222 domain-containing protein</fullName>
    </recommendedName>
</protein>
<keyword evidence="2" id="KW-1133">Transmembrane helix</keyword>
<evidence type="ECO:0000256" key="2">
    <source>
        <dbReference type="SAM" id="Phobius"/>
    </source>
</evidence>
<keyword evidence="2" id="KW-0472">Membrane</keyword>
<gene>
    <name evidence="3" type="ORF">FrCorBMG51_19480</name>
</gene>
<evidence type="ECO:0000313" key="4">
    <source>
        <dbReference type="Proteomes" id="UP000035425"/>
    </source>
</evidence>
<name>A0ABR5F0H0_9ACTN</name>
<keyword evidence="4" id="KW-1185">Reference proteome</keyword>
<feature type="region of interest" description="Disordered" evidence="1">
    <location>
        <begin position="1"/>
        <end position="23"/>
    </location>
</feature>